<evidence type="ECO:0000313" key="4">
    <source>
        <dbReference type="Proteomes" id="UP000275267"/>
    </source>
</evidence>
<evidence type="ECO:0000259" key="2">
    <source>
        <dbReference type="Pfam" id="PF24758"/>
    </source>
</evidence>
<dbReference type="EMBL" id="PQIB02000002">
    <property type="protein sequence ID" value="RLN36348.1"/>
    <property type="molecule type" value="Genomic_DNA"/>
</dbReference>
<accession>A0A3L6TFN3</accession>
<evidence type="ECO:0000313" key="3">
    <source>
        <dbReference type="EMBL" id="RLN36348.1"/>
    </source>
</evidence>
<dbReference type="Proteomes" id="UP000275267">
    <property type="component" value="Unassembled WGS sequence"/>
</dbReference>
<dbReference type="Pfam" id="PF24758">
    <property type="entry name" value="LRR_At5g56370"/>
    <property type="match status" value="1"/>
</dbReference>
<proteinExistence type="predicted"/>
<dbReference type="STRING" id="4540.A0A3L6TFN3"/>
<dbReference type="PANTHER" id="PTHR32141:SF168">
    <property type="entry name" value="OS12G0595200 PROTEIN"/>
    <property type="match status" value="1"/>
</dbReference>
<protein>
    <submittedName>
        <fullName evidence="3">Uncharacterized protein</fullName>
    </submittedName>
</protein>
<reference evidence="4" key="1">
    <citation type="journal article" date="2019" name="Nat. Commun.">
        <title>The genome of broomcorn millet.</title>
        <authorList>
            <person name="Zou C."/>
            <person name="Miki D."/>
            <person name="Li D."/>
            <person name="Tang Q."/>
            <person name="Xiao L."/>
            <person name="Rajput S."/>
            <person name="Deng P."/>
            <person name="Jia W."/>
            <person name="Huang R."/>
            <person name="Zhang M."/>
            <person name="Sun Y."/>
            <person name="Hu J."/>
            <person name="Fu X."/>
            <person name="Schnable P.S."/>
            <person name="Li F."/>
            <person name="Zhang H."/>
            <person name="Feng B."/>
            <person name="Zhu X."/>
            <person name="Liu R."/>
            <person name="Schnable J.C."/>
            <person name="Zhu J.-K."/>
            <person name="Zhang H."/>
        </authorList>
    </citation>
    <scope>NUCLEOTIDE SEQUENCE [LARGE SCALE GENOMIC DNA]</scope>
</reference>
<dbReference type="InterPro" id="IPR055302">
    <property type="entry name" value="F-box_dom-containing"/>
</dbReference>
<dbReference type="InterPro" id="IPR055411">
    <property type="entry name" value="LRR_FXL15/At3g58940/PEG3-like"/>
</dbReference>
<name>A0A3L6TFN3_PANMI</name>
<sequence length="261" mass="29006">MVSSVKVLAIPDVKLRSDAVIYLMKCFPSLEKLYIKTGHVGNKNMWHRKYRNLISTLDICLKKIVFADYLGNKSHINFAKLFISNARVLELVMLELEEDGNFSSAWVLKDNIGCSRSKGGWLQGRKCLCEERESDCSGLKKWTGPRTCAGAHEPATATIWAGPPSCCSHSPITTGRRAAVPLPPLEWSPEPRRGDGKKMTKLECLDCIGKVPYLVTMAALESKQCPLAKASECILLENLTYVPGGNPRLVPVSRLVQARRY</sequence>
<dbReference type="AlphaFoldDB" id="A0A3L6TFN3"/>
<dbReference type="InterPro" id="IPR006566">
    <property type="entry name" value="FBD"/>
</dbReference>
<evidence type="ECO:0000259" key="1">
    <source>
        <dbReference type="Pfam" id="PF08387"/>
    </source>
</evidence>
<dbReference type="Pfam" id="PF08387">
    <property type="entry name" value="FBD"/>
    <property type="match status" value="1"/>
</dbReference>
<feature type="domain" description="F-box/LRR-repeat protein 15/At3g58940/PEG3-like LRR" evidence="2">
    <location>
        <begin position="1"/>
        <end position="35"/>
    </location>
</feature>
<comment type="caution">
    <text evidence="3">The sequence shown here is derived from an EMBL/GenBank/DDBJ whole genome shotgun (WGS) entry which is preliminary data.</text>
</comment>
<keyword evidence="4" id="KW-1185">Reference proteome</keyword>
<feature type="domain" description="FBD" evidence="1">
    <location>
        <begin position="55"/>
        <end position="90"/>
    </location>
</feature>
<organism evidence="3 4">
    <name type="scientific">Panicum miliaceum</name>
    <name type="common">Proso millet</name>
    <name type="synonym">Broomcorn millet</name>
    <dbReference type="NCBI Taxonomy" id="4540"/>
    <lineage>
        <taxon>Eukaryota</taxon>
        <taxon>Viridiplantae</taxon>
        <taxon>Streptophyta</taxon>
        <taxon>Embryophyta</taxon>
        <taxon>Tracheophyta</taxon>
        <taxon>Spermatophyta</taxon>
        <taxon>Magnoliopsida</taxon>
        <taxon>Liliopsida</taxon>
        <taxon>Poales</taxon>
        <taxon>Poaceae</taxon>
        <taxon>PACMAD clade</taxon>
        <taxon>Panicoideae</taxon>
        <taxon>Panicodae</taxon>
        <taxon>Paniceae</taxon>
        <taxon>Panicinae</taxon>
        <taxon>Panicum</taxon>
        <taxon>Panicum sect. Panicum</taxon>
    </lineage>
</organism>
<dbReference type="PANTHER" id="PTHR32141">
    <property type="match status" value="1"/>
</dbReference>
<gene>
    <name evidence="3" type="ORF">C2845_PM03G18490</name>
</gene>